<gene>
    <name evidence="3" type="ORF">OBBRIDRAFT_837516</name>
</gene>
<keyword evidence="4" id="KW-1185">Reference proteome</keyword>
<proteinExistence type="predicted"/>
<organism evidence="3 4">
    <name type="scientific">Obba rivulosa</name>
    <dbReference type="NCBI Taxonomy" id="1052685"/>
    <lineage>
        <taxon>Eukaryota</taxon>
        <taxon>Fungi</taxon>
        <taxon>Dikarya</taxon>
        <taxon>Basidiomycota</taxon>
        <taxon>Agaricomycotina</taxon>
        <taxon>Agaricomycetes</taxon>
        <taxon>Polyporales</taxon>
        <taxon>Gelatoporiaceae</taxon>
        <taxon>Obba</taxon>
    </lineage>
</organism>
<reference evidence="3 4" key="1">
    <citation type="submission" date="2016-07" db="EMBL/GenBank/DDBJ databases">
        <title>Draft genome of the white-rot fungus Obba rivulosa 3A-2.</title>
        <authorList>
            <consortium name="DOE Joint Genome Institute"/>
            <person name="Miettinen O."/>
            <person name="Riley R."/>
            <person name="Acob R."/>
            <person name="Barry K."/>
            <person name="Cullen D."/>
            <person name="De Vries R."/>
            <person name="Hainaut M."/>
            <person name="Hatakka A."/>
            <person name="Henrissat B."/>
            <person name="Hilden K."/>
            <person name="Kuo R."/>
            <person name="Labutti K."/>
            <person name="Lipzen A."/>
            <person name="Makela M.R."/>
            <person name="Sandor L."/>
            <person name="Spatafora J.W."/>
            <person name="Grigoriev I.V."/>
            <person name="Hibbett D.S."/>
        </authorList>
    </citation>
    <scope>NUCLEOTIDE SEQUENCE [LARGE SCALE GENOMIC DNA]</scope>
    <source>
        <strain evidence="3 4">3A-2</strain>
    </source>
</reference>
<feature type="compositionally biased region" description="Basic and acidic residues" evidence="1">
    <location>
        <begin position="572"/>
        <end position="581"/>
    </location>
</feature>
<dbReference type="GO" id="GO:0006302">
    <property type="term" value="P:double-strand break repair"/>
    <property type="evidence" value="ECO:0007669"/>
    <property type="project" value="TreeGrafter"/>
</dbReference>
<feature type="compositionally biased region" description="Low complexity" evidence="1">
    <location>
        <begin position="684"/>
        <end position="706"/>
    </location>
</feature>
<evidence type="ECO:0000259" key="2">
    <source>
        <dbReference type="PROSITE" id="PS50172"/>
    </source>
</evidence>
<dbReference type="PANTHER" id="PTHR47667">
    <property type="entry name" value="REGULATOR OF TY1 TRANSPOSITION PROTEIN 107"/>
    <property type="match status" value="1"/>
</dbReference>
<dbReference type="SUPFAM" id="SSF52113">
    <property type="entry name" value="BRCT domain"/>
    <property type="match status" value="4"/>
</dbReference>
<evidence type="ECO:0000256" key="1">
    <source>
        <dbReference type="SAM" id="MobiDB-lite"/>
    </source>
</evidence>
<dbReference type="CDD" id="cd18436">
    <property type="entry name" value="BRCT_BRC1_like_rpt2"/>
    <property type="match status" value="1"/>
</dbReference>
<evidence type="ECO:0000313" key="4">
    <source>
        <dbReference type="Proteomes" id="UP000250043"/>
    </source>
</evidence>
<dbReference type="GO" id="GO:1990683">
    <property type="term" value="P:DNA double-strand break attachment to nuclear envelope"/>
    <property type="evidence" value="ECO:0007669"/>
    <property type="project" value="TreeGrafter"/>
</dbReference>
<feature type="compositionally biased region" description="Basic and acidic residues" evidence="1">
    <location>
        <begin position="862"/>
        <end position="877"/>
    </location>
</feature>
<dbReference type="InterPro" id="IPR036420">
    <property type="entry name" value="BRCT_dom_sf"/>
</dbReference>
<dbReference type="Pfam" id="PF16589">
    <property type="entry name" value="BRCT_2"/>
    <property type="match status" value="1"/>
</dbReference>
<dbReference type="InterPro" id="IPR001357">
    <property type="entry name" value="BRCT_dom"/>
</dbReference>
<feature type="region of interest" description="Disordered" evidence="1">
    <location>
        <begin position="857"/>
        <end position="950"/>
    </location>
</feature>
<feature type="domain" description="BRCT" evidence="2">
    <location>
        <begin position="1"/>
        <end position="92"/>
    </location>
</feature>
<name>A0A8E2DIX4_9APHY</name>
<dbReference type="InterPro" id="IPR053036">
    <property type="entry name" value="CellCycle_DNARepair_Reg"/>
</dbReference>
<dbReference type="EMBL" id="KV722491">
    <property type="protein sequence ID" value="OCH87294.1"/>
    <property type="molecule type" value="Genomic_DNA"/>
</dbReference>
<dbReference type="AlphaFoldDB" id="A0A8E2DIX4"/>
<dbReference type="GO" id="GO:0035361">
    <property type="term" value="C:Cul8-RING ubiquitin ligase complex"/>
    <property type="evidence" value="ECO:0007669"/>
    <property type="project" value="TreeGrafter"/>
</dbReference>
<dbReference type="GO" id="GO:0005634">
    <property type="term" value="C:nucleus"/>
    <property type="evidence" value="ECO:0007669"/>
    <property type="project" value="TreeGrafter"/>
</dbReference>
<sequence>MSSGIFDGVHYFLSATFSADERDTLTELLDEEGAIATPLDYPALTHFVCNTSPSDDTLEALPSDSPAHIVTPQWIKRSRVLGSQQPPEYYSPDPAMLFSGITATATDLSSADMELLSAAITALGGQWRSALTRDVTHLFALAPGSAKYETAMHFKDETDMRVLVPHWFDDSVRLGIRALPTDEYEWPEPRVFKFAHDPARAFAPEELDEKRRYKMTREKKALYETALASGDEMKLRRAPIRDVWQGRKILLSTTLELTESQRDAQESDILRGGGIALELDSVRSGSASEQVEEEVRKVEEADVFITRYRAGAAYAKAYRLNKTIGTLPWLWYVRSTGTLSNPLSQLLHYPLPKKPIEGFSSHVITITNYTGRDREYLKKLIIAMGAQFTPDMTGKNTAVIAAYIHGDKTAKAISWSIPIVNHTWLEDCFVQWRALTPARDKYIQFPPGVDFGAVLAERGVGRVHFDPAELEALEEEDAVEDAVLGAPARRASGGGLSRRNTANSARDAREVEDTIVLDEAGGADVSVGAHLDVDMQIDEDARVRVNAVSPSRKSAGPSVAQRMKPKSALKSPEGRRSRAEVEMPGPPGGAARVTYAQPEAGGEVAEPSRRTTRADERTGKEAERSDDDIHAPPRTRLRRQSDAAAQEARRGASSKARFPVSDSESDTAPEDDAPGSQSPRRAKAASAATAAETGAPSTPAGPAGSPRKLRPQVSVELPSLSSVYASPAKRTPARAGAPAATAVARTDSVRIAAAEAPAGSASKGARPAPSPSKRPRAASPSSSLSPPPKPARRKKAVVLLDTPSAGPSQAGDVSVVSLARTPSRREAATKATRRLRDEIMPDVVSFQRELKRGAVRAAWEGEQGRGEKAERARDVGAKGKKRASLGEDGLMSADGEEPERKKRRTGANGAGTGEGSEGERAKKKGKGREDTGRRRSALDDVPADVREDTSGKKAAKAVRVMTTQVQLSDEIVKALAKLGVKMTTKPSECTHLVAKSLVRTEKFLCAMAAAPYVVNEKWVTSSIATKQLLPEKDFALSDPENEKKFGYKLDDALGRAKANEGKLFAGMTFYVTPKVPVDAKLLKNVVAAGGGQVVTQTPTARVLNGHEGRYVISCAADASIWRPLAQQRYPIYSQELVLTGALKQEIEWDNPNHRVT</sequence>
<dbReference type="PROSITE" id="PS50172">
    <property type="entry name" value="BRCT"/>
    <property type="match status" value="4"/>
</dbReference>
<evidence type="ECO:0000313" key="3">
    <source>
        <dbReference type="EMBL" id="OCH87294.1"/>
    </source>
</evidence>
<feature type="domain" description="BRCT" evidence="2">
    <location>
        <begin position="354"/>
        <end position="435"/>
    </location>
</feature>
<dbReference type="Pfam" id="PF12738">
    <property type="entry name" value="PTCB-BRCT"/>
    <property type="match status" value="2"/>
</dbReference>
<feature type="region of interest" description="Disordered" evidence="1">
    <location>
        <begin position="544"/>
        <end position="833"/>
    </location>
</feature>
<feature type="domain" description="BRCT" evidence="2">
    <location>
        <begin position="969"/>
        <end position="1036"/>
    </location>
</feature>
<dbReference type="OrthoDB" id="342264at2759"/>
<dbReference type="CDD" id="cd18432">
    <property type="entry name" value="BRCT_PAXIP1_rpt6_like"/>
    <property type="match status" value="1"/>
</dbReference>
<feature type="compositionally biased region" description="Basic and acidic residues" evidence="1">
    <location>
        <begin position="606"/>
        <end position="631"/>
    </location>
</feature>
<protein>
    <recommendedName>
        <fullName evidence="2">BRCT domain-containing protein</fullName>
    </recommendedName>
</protein>
<dbReference type="CDD" id="cd17743">
    <property type="entry name" value="BRCT_BRC1_like_rpt5"/>
    <property type="match status" value="1"/>
</dbReference>
<dbReference type="Proteomes" id="UP000250043">
    <property type="component" value="Unassembled WGS sequence"/>
</dbReference>
<feature type="domain" description="BRCT" evidence="2">
    <location>
        <begin position="93"/>
        <end position="173"/>
    </location>
</feature>
<dbReference type="Gene3D" id="3.40.50.10190">
    <property type="entry name" value="BRCT domain"/>
    <property type="match status" value="5"/>
</dbReference>
<feature type="compositionally biased region" description="Low complexity" evidence="1">
    <location>
        <begin position="727"/>
        <end position="767"/>
    </location>
</feature>
<accession>A0A8E2DIX4</accession>
<feature type="compositionally biased region" description="Basic and acidic residues" evidence="1">
    <location>
        <begin position="927"/>
        <end position="950"/>
    </location>
</feature>
<dbReference type="SMART" id="SM00292">
    <property type="entry name" value="BRCT"/>
    <property type="match status" value="4"/>
</dbReference>
<feature type="compositionally biased region" description="Acidic residues" evidence="1">
    <location>
        <begin position="663"/>
        <end position="673"/>
    </location>
</feature>
<feature type="compositionally biased region" description="Basic and acidic residues" evidence="1">
    <location>
        <begin position="823"/>
        <end position="833"/>
    </location>
</feature>
<dbReference type="PANTHER" id="PTHR47667:SF1">
    <property type="entry name" value="REGULATOR OF TY1 TRANSPOSITION PROTEIN 107"/>
    <property type="match status" value="1"/>
</dbReference>
<dbReference type="Pfam" id="PF16770">
    <property type="entry name" value="RTT107_BRCT_5"/>
    <property type="match status" value="1"/>
</dbReference>